<keyword evidence="2" id="KW-1185">Reference proteome</keyword>
<name>A0ABV9GGN7_9BACL</name>
<evidence type="ECO:0000313" key="1">
    <source>
        <dbReference type="EMBL" id="MFC4617147.1"/>
    </source>
</evidence>
<proteinExistence type="predicted"/>
<dbReference type="Proteomes" id="UP001596022">
    <property type="component" value="Unassembled WGS sequence"/>
</dbReference>
<organism evidence="1 2">
    <name type="scientific">Camelliibacillus cellulosilyticus</name>
    <dbReference type="NCBI Taxonomy" id="2174486"/>
    <lineage>
        <taxon>Bacteria</taxon>
        <taxon>Bacillati</taxon>
        <taxon>Bacillota</taxon>
        <taxon>Bacilli</taxon>
        <taxon>Bacillales</taxon>
        <taxon>Sporolactobacillaceae</taxon>
        <taxon>Camelliibacillus</taxon>
    </lineage>
</organism>
<evidence type="ECO:0008006" key="3">
    <source>
        <dbReference type="Google" id="ProtNLM"/>
    </source>
</evidence>
<sequence>MRVVNIRQIKLGDIEKFGTVSLGQSIQKGVYISTHRNQGFGQNNADSTRLRTFNQVYDQDGLDAITHRKG</sequence>
<accession>A0ABV9GGN7</accession>
<evidence type="ECO:0000313" key="2">
    <source>
        <dbReference type="Proteomes" id="UP001596022"/>
    </source>
</evidence>
<gene>
    <name evidence="1" type="ORF">ACFO4N_00230</name>
</gene>
<protein>
    <recommendedName>
        <fullName evidence="3">Spore germination protein GerPA/GerPF</fullName>
    </recommendedName>
</protein>
<dbReference type="EMBL" id="JBHSFW010000001">
    <property type="protein sequence ID" value="MFC4617147.1"/>
    <property type="molecule type" value="Genomic_DNA"/>
</dbReference>
<dbReference type="RefSeq" id="WP_376844208.1">
    <property type="nucleotide sequence ID" value="NZ_JBHSFW010000001.1"/>
</dbReference>
<reference evidence="2" key="1">
    <citation type="journal article" date="2019" name="Int. J. Syst. Evol. Microbiol.">
        <title>The Global Catalogue of Microorganisms (GCM) 10K type strain sequencing project: providing services to taxonomists for standard genome sequencing and annotation.</title>
        <authorList>
            <consortium name="The Broad Institute Genomics Platform"/>
            <consortium name="The Broad Institute Genome Sequencing Center for Infectious Disease"/>
            <person name="Wu L."/>
            <person name="Ma J."/>
        </authorList>
    </citation>
    <scope>NUCLEOTIDE SEQUENCE [LARGE SCALE GENOMIC DNA]</scope>
    <source>
        <strain evidence="2">CGMCC 1.16306</strain>
    </source>
</reference>
<comment type="caution">
    <text evidence="1">The sequence shown here is derived from an EMBL/GenBank/DDBJ whole genome shotgun (WGS) entry which is preliminary data.</text>
</comment>